<reference evidence="5 6" key="1">
    <citation type="journal article" date="2002" name="Nature">
        <title>Genome sequence of the plant pathogen Ralstonia solanacearum.</title>
        <authorList>
            <person name="Salanoubat M."/>
            <person name="Genin S."/>
            <person name="Artiguenave F."/>
            <person name="Gouzy J."/>
            <person name="Mangenot S."/>
            <person name="Arlat M."/>
            <person name="Billault A."/>
            <person name="Brottier P."/>
            <person name="Camus J.C."/>
            <person name="Cattolico L."/>
            <person name="Chandler M."/>
            <person name="Choisne N."/>
            <person name="Claudel-Renard C."/>
            <person name="Cunnac S."/>
            <person name="Demange N."/>
            <person name="Gaspin C."/>
            <person name="Lavie M."/>
            <person name="Moisan A."/>
            <person name="Robert C."/>
            <person name="Saurin W."/>
            <person name="Schiex T."/>
            <person name="Siguier P."/>
            <person name="Thebault P."/>
            <person name="Whalen M."/>
            <person name="Wincker P."/>
            <person name="Levy M."/>
            <person name="Weissenbach J."/>
            <person name="Boucher C.A."/>
        </authorList>
    </citation>
    <scope>NUCLEOTIDE SEQUENCE [LARGE SCALE GENOMIC DNA]</scope>
    <source>
        <strain evidence="6">ATCC BAA-1114 / GMI1000</strain>
    </source>
</reference>
<evidence type="ECO:0000256" key="1">
    <source>
        <dbReference type="ARBA" id="ARBA00023015"/>
    </source>
</evidence>
<name>Q8XQS7_RALN1</name>
<accession>Q8XQS7</accession>
<evidence type="ECO:0000259" key="4">
    <source>
        <dbReference type="PROSITE" id="PS50043"/>
    </source>
</evidence>
<evidence type="ECO:0000256" key="2">
    <source>
        <dbReference type="ARBA" id="ARBA00023125"/>
    </source>
</evidence>
<dbReference type="EMBL" id="AL646053">
    <property type="protein sequence ID" value="CAD18293.1"/>
    <property type="molecule type" value="Genomic_DNA"/>
</dbReference>
<dbReference type="PANTHER" id="PTHR44688:SF16">
    <property type="entry name" value="DNA-BINDING TRANSCRIPTIONAL ACTIVATOR DEVR_DOSR"/>
    <property type="match status" value="1"/>
</dbReference>
<keyword evidence="2" id="KW-0238">DNA-binding</keyword>
<protein>
    <submittedName>
        <fullName evidence="5">Transcription regulator protein</fullName>
    </submittedName>
</protein>
<dbReference type="PRINTS" id="PR00038">
    <property type="entry name" value="HTHLUXR"/>
</dbReference>
<dbReference type="STRING" id="267608.RSp1142"/>
<dbReference type="PANTHER" id="PTHR44688">
    <property type="entry name" value="DNA-BINDING TRANSCRIPTIONAL ACTIVATOR DEVR_DOSR"/>
    <property type="match status" value="1"/>
</dbReference>
<dbReference type="GO" id="GO:0003677">
    <property type="term" value="F:DNA binding"/>
    <property type="evidence" value="ECO:0007669"/>
    <property type="project" value="UniProtKB-KW"/>
</dbReference>
<geneLocation type="plasmid" evidence="6">
    <name>megaplasmid Rsp</name>
</geneLocation>
<dbReference type="Proteomes" id="UP000001436">
    <property type="component" value="Plasmid pGMI1000MP"/>
</dbReference>
<dbReference type="InterPro" id="IPR036388">
    <property type="entry name" value="WH-like_DNA-bd_sf"/>
</dbReference>
<keyword evidence="3" id="KW-0804">Transcription</keyword>
<keyword evidence="6" id="KW-1185">Reference proteome</keyword>
<dbReference type="Pfam" id="PF00196">
    <property type="entry name" value="GerE"/>
    <property type="match status" value="1"/>
</dbReference>
<dbReference type="SMART" id="SM00421">
    <property type="entry name" value="HTH_LUXR"/>
    <property type="match status" value="1"/>
</dbReference>
<evidence type="ECO:0000313" key="6">
    <source>
        <dbReference type="Proteomes" id="UP000001436"/>
    </source>
</evidence>
<sequence>MPTVAGQCRPMDLTTTDLRTLLDITGALHEPSADSFVDRPDVVGKLSALLHADIVGHLVWADRGRSLLEPGAWGRDGGMNLEYRAHFQAVDPIAPLLRSCPGPLVIERLIGRNALQCTEYFADFLARYKVYPGVSMYLEDADGTLLDYRFGTSDPGKRFGEREVTLLTLLQPHLLNAQRLRQTARAEREAACAGADGACFPCFLLVGGRPPQPDRRALALMAGLDTHEREALLDRLARIGAGAPAQLRWNGFNLCVERAPRGADGQPWCQVHLLAHTVGSAAWLQQRFGMTLREGEVCHLMLQGQSDKQIALALRISYWTVRAHVGRVLDKLGVESRSAIGRAVLSASRCGPGGDG</sequence>
<evidence type="ECO:0000256" key="3">
    <source>
        <dbReference type="ARBA" id="ARBA00023163"/>
    </source>
</evidence>
<dbReference type="eggNOG" id="COG2197">
    <property type="taxonomic scope" value="Bacteria"/>
</dbReference>
<dbReference type="SUPFAM" id="SSF46894">
    <property type="entry name" value="C-terminal effector domain of the bipartite response regulators"/>
    <property type="match status" value="1"/>
</dbReference>
<dbReference type="InterPro" id="IPR016032">
    <property type="entry name" value="Sig_transdc_resp-reg_C-effctor"/>
</dbReference>
<evidence type="ECO:0000313" key="5">
    <source>
        <dbReference type="EMBL" id="CAD18293.1"/>
    </source>
</evidence>
<dbReference type="AlphaFoldDB" id="Q8XQS7"/>
<feature type="domain" description="HTH luxR-type" evidence="4">
    <location>
        <begin position="284"/>
        <end position="351"/>
    </location>
</feature>
<dbReference type="EnsemblBacteria" id="CAD18293">
    <property type="protein sequence ID" value="CAD18293"/>
    <property type="gene ID" value="RSp1142"/>
</dbReference>
<gene>
    <name evidence="5" type="ordered locus">RSp1142</name>
</gene>
<proteinExistence type="predicted"/>
<dbReference type="KEGG" id="rso:RSp1142"/>
<dbReference type="HOGENOM" id="CLU_801367_0_0_4"/>
<dbReference type="GO" id="GO:0006355">
    <property type="term" value="P:regulation of DNA-templated transcription"/>
    <property type="evidence" value="ECO:0007669"/>
    <property type="project" value="InterPro"/>
</dbReference>
<dbReference type="CDD" id="cd06170">
    <property type="entry name" value="LuxR_C_like"/>
    <property type="match status" value="1"/>
</dbReference>
<keyword evidence="1" id="KW-0805">Transcription regulation</keyword>
<dbReference type="Gene3D" id="1.10.10.10">
    <property type="entry name" value="Winged helix-like DNA-binding domain superfamily/Winged helix DNA-binding domain"/>
    <property type="match status" value="1"/>
</dbReference>
<dbReference type="InterPro" id="IPR000792">
    <property type="entry name" value="Tscrpt_reg_LuxR_C"/>
</dbReference>
<organism evidence="5 6">
    <name type="scientific">Ralstonia nicotianae (strain ATCC BAA-1114 / GMI1000)</name>
    <name type="common">Ralstonia solanacearum</name>
    <dbReference type="NCBI Taxonomy" id="267608"/>
    <lineage>
        <taxon>Bacteria</taxon>
        <taxon>Pseudomonadati</taxon>
        <taxon>Pseudomonadota</taxon>
        <taxon>Betaproteobacteria</taxon>
        <taxon>Burkholderiales</taxon>
        <taxon>Burkholderiaceae</taxon>
        <taxon>Ralstonia</taxon>
        <taxon>Ralstonia solanacearum species complex</taxon>
    </lineage>
</organism>
<dbReference type="PROSITE" id="PS50043">
    <property type="entry name" value="HTH_LUXR_2"/>
    <property type="match status" value="1"/>
</dbReference>